<dbReference type="Proteomes" id="UP000319160">
    <property type="component" value="Unassembled WGS sequence"/>
</dbReference>
<evidence type="ECO:0000256" key="1">
    <source>
        <dbReference type="SAM" id="MobiDB-lite"/>
    </source>
</evidence>
<comment type="caution">
    <text evidence="2">The sequence shown here is derived from an EMBL/GenBank/DDBJ whole genome shotgun (WGS) entry which is preliminary data.</text>
</comment>
<sequence length="432" mass="47604">MVPTPGSDGRVGGGNSSVIVTVTDSNSYRYSASTLEREPQNNSHEYEHGIVKHTCCNGIDRHHQLYTWSRASSGALVDQCHWYGRCHTALCSTKPPEADENGNIDRGPKGGSIVRDMGIMREHVPVNRSRRLIFPAQCRQSHNGASTMAIPTGTRMLFEGNLLVQKNLIVKGGFAIIHLVRNAKTEDACAVREPPEELSQADFFIIWVYSRDFGVSKEGPELNTIVGARPFMPPMYSNNTNLNVSLGKSKCSQNIDIWSLAASLSCCAAIRSSTENHANNYKLRGRDVCRQVDKYSRSTQNELAQLISENLLHIEPESQDYPGVSRKSTLLPDGSRDVTCMTDEANGAAYIANAPYTPRTRINLYCTMAQRVATPQGTKRRHPGFSSPPGLHTNEDKNRSHPYPPPGTIAMGGLQAPQVGVAVITIDMFREY</sequence>
<reference evidence="3" key="1">
    <citation type="submission" date="2019-06" db="EMBL/GenBank/DDBJ databases">
        <title>Draft genome sequence of the griseofulvin-producing fungus Xylaria cubensis strain G536.</title>
        <authorList>
            <person name="Mead M.E."/>
            <person name="Raja H.A."/>
            <person name="Steenwyk J.L."/>
            <person name="Knowles S.L."/>
            <person name="Oberlies N.H."/>
            <person name="Rokas A."/>
        </authorList>
    </citation>
    <scope>NUCLEOTIDE SEQUENCE [LARGE SCALE GENOMIC DNA]</scope>
    <source>
        <strain evidence="3">G536</strain>
    </source>
</reference>
<dbReference type="Gene3D" id="1.10.510.10">
    <property type="entry name" value="Transferase(Phosphotransferase) domain 1"/>
    <property type="match status" value="1"/>
</dbReference>
<gene>
    <name evidence="2" type="ORF">FHL15_005913</name>
</gene>
<accession>A0A553HZF7</accession>
<dbReference type="AlphaFoldDB" id="A0A553HZF7"/>
<name>A0A553HZF7_9PEZI</name>
<evidence type="ECO:0000313" key="2">
    <source>
        <dbReference type="EMBL" id="TRX93334.1"/>
    </source>
</evidence>
<dbReference type="EMBL" id="VFLP01000030">
    <property type="protein sequence ID" value="TRX93334.1"/>
    <property type="molecule type" value="Genomic_DNA"/>
</dbReference>
<evidence type="ECO:0000313" key="3">
    <source>
        <dbReference type="Proteomes" id="UP000319160"/>
    </source>
</evidence>
<organism evidence="2 3">
    <name type="scientific">Xylaria flabelliformis</name>
    <dbReference type="NCBI Taxonomy" id="2512241"/>
    <lineage>
        <taxon>Eukaryota</taxon>
        <taxon>Fungi</taxon>
        <taxon>Dikarya</taxon>
        <taxon>Ascomycota</taxon>
        <taxon>Pezizomycotina</taxon>
        <taxon>Sordariomycetes</taxon>
        <taxon>Xylariomycetidae</taxon>
        <taxon>Xylariales</taxon>
        <taxon>Xylariaceae</taxon>
        <taxon>Xylaria</taxon>
    </lineage>
</organism>
<feature type="region of interest" description="Disordered" evidence="1">
    <location>
        <begin position="373"/>
        <end position="410"/>
    </location>
</feature>
<keyword evidence="3" id="KW-1185">Reference proteome</keyword>
<protein>
    <submittedName>
        <fullName evidence="2">Uncharacterized protein</fullName>
    </submittedName>
</protein>
<proteinExistence type="predicted"/>